<name>A0A518G034_9BACT</name>
<evidence type="ECO:0000313" key="1">
    <source>
        <dbReference type="EMBL" id="QDV21972.1"/>
    </source>
</evidence>
<reference evidence="1 2" key="1">
    <citation type="submission" date="2019-02" db="EMBL/GenBank/DDBJ databases">
        <title>Deep-cultivation of Planctomycetes and their phenomic and genomic characterization uncovers novel biology.</title>
        <authorList>
            <person name="Wiegand S."/>
            <person name="Jogler M."/>
            <person name="Boedeker C."/>
            <person name="Pinto D."/>
            <person name="Vollmers J."/>
            <person name="Rivas-Marin E."/>
            <person name="Kohn T."/>
            <person name="Peeters S.H."/>
            <person name="Heuer A."/>
            <person name="Rast P."/>
            <person name="Oberbeckmann S."/>
            <person name="Bunk B."/>
            <person name="Jeske O."/>
            <person name="Meyerdierks A."/>
            <person name="Storesund J.E."/>
            <person name="Kallscheuer N."/>
            <person name="Luecker S."/>
            <person name="Lage O.M."/>
            <person name="Pohl T."/>
            <person name="Merkel B.J."/>
            <person name="Hornburger P."/>
            <person name="Mueller R.-W."/>
            <person name="Bruemmer F."/>
            <person name="Labrenz M."/>
            <person name="Spormann A.M."/>
            <person name="Op den Camp H."/>
            <person name="Overmann J."/>
            <person name="Amann R."/>
            <person name="Jetten M.S.M."/>
            <person name="Mascher T."/>
            <person name="Medema M.H."/>
            <person name="Devos D.P."/>
            <person name="Kaster A.-K."/>
            <person name="Ovreas L."/>
            <person name="Rohde M."/>
            <person name="Galperin M.Y."/>
            <person name="Jogler C."/>
        </authorList>
    </citation>
    <scope>NUCLEOTIDE SEQUENCE [LARGE SCALE GENOMIC DNA]</scope>
    <source>
        <strain evidence="1 2">Q31a</strain>
    </source>
</reference>
<evidence type="ECO:0000313" key="2">
    <source>
        <dbReference type="Proteomes" id="UP000318017"/>
    </source>
</evidence>
<dbReference type="RefSeq" id="WP_197356001.1">
    <property type="nucleotide sequence ID" value="NZ_CP036298.1"/>
</dbReference>
<keyword evidence="2" id="KW-1185">Reference proteome</keyword>
<organism evidence="1 2">
    <name type="scientific">Aureliella helgolandensis</name>
    <dbReference type="NCBI Taxonomy" id="2527968"/>
    <lineage>
        <taxon>Bacteria</taxon>
        <taxon>Pseudomonadati</taxon>
        <taxon>Planctomycetota</taxon>
        <taxon>Planctomycetia</taxon>
        <taxon>Pirellulales</taxon>
        <taxon>Pirellulaceae</taxon>
        <taxon>Aureliella</taxon>
    </lineage>
</organism>
<sequence>MDKKTQKRVGILRQRIQKLQKVLACVKSQADEPDEIEKVEKELGDARLELETLLQS</sequence>
<dbReference type="AlphaFoldDB" id="A0A518G034"/>
<dbReference type="EMBL" id="CP036298">
    <property type="protein sequence ID" value="QDV21972.1"/>
    <property type="molecule type" value="Genomic_DNA"/>
</dbReference>
<protein>
    <submittedName>
        <fullName evidence="1">Uncharacterized protein</fullName>
    </submittedName>
</protein>
<dbReference type="KEGG" id="ahel:Q31a_02510"/>
<gene>
    <name evidence="1" type="ORF">Q31a_02510</name>
</gene>
<accession>A0A518G034</accession>
<dbReference type="Proteomes" id="UP000318017">
    <property type="component" value="Chromosome"/>
</dbReference>
<proteinExistence type="predicted"/>